<dbReference type="PROSITE" id="PS51301">
    <property type="entry name" value="KILA_N"/>
    <property type="match status" value="1"/>
</dbReference>
<dbReference type="Pfam" id="PF04383">
    <property type="entry name" value="KilA-N"/>
    <property type="match status" value="1"/>
</dbReference>
<reference evidence="2 3" key="1">
    <citation type="journal article" date="2021" name="MSphere">
        <title>Complete Genome Sequencing of Acinetobacter baumannii AC1633 and Acinetobacter nosocomialis AC1530 Unveils a Large Multidrug-Resistant Plasmid Encoding the NDM-1 and OXA-58 Carbapenemases.</title>
        <authorList>
            <person name="Alattraqchi A.G."/>
            <person name="Mohd Rani F."/>
            <person name="A. Rahman N.I."/>
            <person name="Ismail S."/>
            <person name="Cleary D.W."/>
            <person name="Clarke S.C."/>
            <person name="Yeo C.C."/>
        </authorList>
    </citation>
    <scope>NUCLEOTIDE SEQUENCE [LARGE SCALE GENOMIC DNA]</scope>
    <source>
        <strain evidence="2 3">AC1530</strain>
    </source>
</reference>
<dbReference type="SMART" id="SM01252">
    <property type="entry name" value="KilA-N"/>
    <property type="match status" value="1"/>
</dbReference>
<dbReference type="Pfam" id="PF26567">
    <property type="entry name" value="BstA_C"/>
    <property type="match status" value="1"/>
</dbReference>
<evidence type="ECO:0000313" key="2">
    <source>
        <dbReference type="EMBL" id="QGA44750.1"/>
    </source>
</evidence>
<accession>A0AB37CXB4</accession>
<dbReference type="SUPFAM" id="SSF54616">
    <property type="entry name" value="DNA-binding domain of Mlu1-box binding protein MBP1"/>
    <property type="match status" value="1"/>
</dbReference>
<dbReference type="RefSeq" id="WP_151818883.1">
    <property type="nucleotide sequence ID" value="NZ_BKRV01000022.1"/>
</dbReference>
<feature type="domain" description="KilA-N" evidence="1">
    <location>
        <begin position="4"/>
        <end position="109"/>
    </location>
</feature>
<dbReference type="EMBL" id="CP045560">
    <property type="protein sequence ID" value="QGA44750.1"/>
    <property type="molecule type" value="Genomic_DNA"/>
</dbReference>
<dbReference type="AlphaFoldDB" id="A0AB37CXB4"/>
<evidence type="ECO:0000259" key="1">
    <source>
        <dbReference type="PROSITE" id="PS51301"/>
    </source>
</evidence>
<evidence type="ECO:0000313" key="3">
    <source>
        <dbReference type="Proteomes" id="UP000325778"/>
    </source>
</evidence>
<sequence length="252" mass="29103">MQYSLELITHNVDNNIIHQRSSDGYVNATALCKAVGKQFNDYSRTKTTQAFLAALSRSTKIPVDLLVITISDGDNYRRGTWVHPQVAINLGQWCSPEFAVAVAQFVNAWATGTLTQKNKMPYHLERYVQNMNEIPHTHFSMLNELTFNLIAPMENRGYTLPENMVPDISEGKMFSKWLRDVKGIDTSALPSYSHRYQDGRIVQARLYPIELLPDFRKHFHEVWIPQKALTYFRERDPQALPYLTQVYALTYN</sequence>
<dbReference type="GO" id="GO:0003677">
    <property type="term" value="F:DNA binding"/>
    <property type="evidence" value="ECO:0007669"/>
    <property type="project" value="InterPro"/>
</dbReference>
<organism evidence="2 3">
    <name type="scientific">Acinetobacter nosocomialis</name>
    <dbReference type="NCBI Taxonomy" id="106654"/>
    <lineage>
        <taxon>Bacteria</taxon>
        <taxon>Pseudomonadati</taxon>
        <taxon>Pseudomonadota</taxon>
        <taxon>Gammaproteobacteria</taxon>
        <taxon>Moraxellales</taxon>
        <taxon>Moraxellaceae</taxon>
        <taxon>Acinetobacter</taxon>
        <taxon>Acinetobacter calcoaceticus/baumannii complex</taxon>
    </lineage>
</organism>
<name>A0AB37CXB4_ACINO</name>
<protein>
    <submittedName>
        <fullName evidence="2">KilA-N domain-containing protein</fullName>
    </submittedName>
</protein>
<dbReference type="Proteomes" id="UP000325778">
    <property type="component" value="Chromosome"/>
</dbReference>
<dbReference type="InterPro" id="IPR058744">
    <property type="entry name" value="BstA-like_C"/>
</dbReference>
<gene>
    <name evidence="2" type="ORF">GD578_13370</name>
</gene>
<proteinExistence type="predicted"/>
<dbReference type="InterPro" id="IPR036887">
    <property type="entry name" value="HTH_APSES_sf"/>
</dbReference>
<dbReference type="InterPro" id="IPR017880">
    <property type="entry name" value="KilA_N"/>
</dbReference>
<dbReference type="InterPro" id="IPR018004">
    <property type="entry name" value="KilA/APSES_HTH"/>
</dbReference>